<evidence type="ECO:0000313" key="2">
    <source>
        <dbReference type="Proteomes" id="UP001321125"/>
    </source>
</evidence>
<name>A0ABT4IQC5_9GAMM</name>
<sequence>MTAIRYVPQKPPVMAIALANRANTDLLQRMLGDDFHIQETFAEESAEPHVTVDLIVVDTASLKHYWERILDLRRRAAPLILPVLLVVDSRSRIPPRITDELGYSVNDILRIPATQLELKARIDNLLRLCASSTAAGLSPRRY</sequence>
<comment type="caution">
    <text evidence="1">The sequence shown here is derived from an EMBL/GenBank/DDBJ whole genome shotgun (WGS) entry which is preliminary data.</text>
</comment>
<reference evidence="1 2" key="1">
    <citation type="submission" date="2022-02" db="EMBL/GenBank/DDBJ databases">
        <title>Study of halophilic communities from a Mexican lake.</title>
        <authorList>
            <person name="Hernandez-Soto L.M."/>
            <person name="Martinez-Abarca F."/>
            <person name="Ramirez-Saad H.C."/>
            <person name="Aguirre-Garrido J.F."/>
        </authorList>
    </citation>
    <scope>NUCLEOTIDE SEQUENCE [LARGE SCALE GENOMIC DNA]</scope>
    <source>
        <strain evidence="1 2">Hjan13</strain>
    </source>
</reference>
<proteinExistence type="predicted"/>
<dbReference type="EMBL" id="JAKNQU010000001">
    <property type="protein sequence ID" value="MCZ0925872.1"/>
    <property type="molecule type" value="Genomic_DNA"/>
</dbReference>
<keyword evidence="2" id="KW-1185">Reference proteome</keyword>
<gene>
    <name evidence="1" type="ORF">L0635_02115</name>
</gene>
<protein>
    <recommendedName>
        <fullName evidence="3">Response regulatory domain-containing protein</fullName>
    </recommendedName>
</protein>
<dbReference type="Proteomes" id="UP001321125">
    <property type="component" value="Unassembled WGS sequence"/>
</dbReference>
<evidence type="ECO:0008006" key="3">
    <source>
        <dbReference type="Google" id="ProtNLM"/>
    </source>
</evidence>
<evidence type="ECO:0000313" key="1">
    <source>
        <dbReference type="EMBL" id="MCZ0925872.1"/>
    </source>
</evidence>
<organism evidence="1 2">
    <name type="scientific">Vreelandella janggokensis</name>
    <dbReference type="NCBI Taxonomy" id="370767"/>
    <lineage>
        <taxon>Bacteria</taxon>
        <taxon>Pseudomonadati</taxon>
        <taxon>Pseudomonadota</taxon>
        <taxon>Gammaproteobacteria</taxon>
        <taxon>Oceanospirillales</taxon>
        <taxon>Halomonadaceae</taxon>
        <taxon>Vreelandella</taxon>
    </lineage>
</organism>
<accession>A0ABT4IQC5</accession>
<dbReference type="RefSeq" id="WP_268900991.1">
    <property type="nucleotide sequence ID" value="NZ_JAKNQT010000004.1"/>
</dbReference>